<protein>
    <submittedName>
        <fullName evidence="2">Alpha/beta hydrolase</fullName>
    </submittedName>
</protein>
<reference evidence="2 3" key="1">
    <citation type="journal article" date="2019" name="Int. J. Syst. Evol. Microbiol.">
        <title>The Global Catalogue of Microorganisms (GCM) 10K type strain sequencing project: providing services to taxonomists for standard genome sequencing and annotation.</title>
        <authorList>
            <consortium name="The Broad Institute Genomics Platform"/>
            <consortium name="The Broad Institute Genome Sequencing Center for Infectious Disease"/>
            <person name="Wu L."/>
            <person name="Ma J."/>
        </authorList>
    </citation>
    <scope>NUCLEOTIDE SEQUENCE [LARGE SCALE GENOMIC DNA]</scope>
    <source>
        <strain evidence="2 3">JCM 14942</strain>
    </source>
</reference>
<evidence type="ECO:0000313" key="2">
    <source>
        <dbReference type="EMBL" id="GAA1535753.1"/>
    </source>
</evidence>
<dbReference type="Pfam" id="PF12146">
    <property type="entry name" value="Hydrolase_4"/>
    <property type="match status" value="1"/>
</dbReference>
<keyword evidence="2" id="KW-0378">Hydrolase</keyword>
<dbReference type="EMBL" id="BAAAOR010000030">
    <property type="protein sequence ID" value="GAA1535753.1"/>
    <property type="molecule type" value="Genomic_DNA"/>
</dbReference>
<dbReference type="Proteomes" id="UP001500842">
    <property type="component" value="Unassembled WGS sequence"/>
</dbReference>
<dbReference type="InterPro" id="IPR029058">
    <property type="entry name" value="AB_hydrolase_fold"/>
</dbReference>
<name>A0ABN2B978_9ACTN</name>
<gene>
    <name evidence="2" type="ORF">GCM10009788_43200</name>
</gene>
<keyword evidence="3" id="KW-1185">Reference proteome</keyword>
<dbReference type="SUPFAM" id="SSF53474">
    <property type="entry name" value="alpha/beta-Hydrolases"/>
    <property type="match status" value="1"/>
</dbReference>
<feature type="domain" description="Serine aminopeptidase S33" evidence="1">
    <location>
        <begin position="47"/>
        <end position="174"/>
    </location>
</feature>
<dbReference type="RefSeq" id="WP_141007523.1">
    <property type="nucleotide sequence ID" value="NZ_BAAAOR010000030.1"/>
</dbReference>
<dbReference type="Gene3D" id="3.40.50.1820">
    <property type="entry name" value="alpha/beta hydrolase"/>
    <property type="match status" value="1"/>
</dbReference>
<sequence length="334" mass="37913">MTETTTVDILGEPWTAETIPLEDDFEGEVVATLVGRRADEPTELATLHVHGFSDYFFHTEYAAWWLDHGHDMYGLDLRKYGRSLRPHQSATYVADLTDYFAELDAAWERITVRDGHRRVVLSGHSTGGLVVALWADDRRPAELAGLLLNSPWLDLQGKAWMRSPVANRVLEQAGRRRPLQVFPRDVSGYYGRSLHRDHHGEWDFDLTWKPVDSFPVRLGWLRAVRQGQARLHAGLDVPAPVLVLSSDRSGHPRAMDEEVFSTDIVLDVEQIRRWSVAVGRHVTYAAVPGAVHDVVLSRSEPRARAYDEIERWLTTYVLRDRSPSQAPPAQSQVK</sequence>
<accession>A0ABN2B978</accession>
<dbReference type="InterPro" id="IPR022742">
    <property type="entry name" value="Hydrolase_4"/>
</dbReference>
<organism evidence="2 3">
    <name type="scientific">Nocardioides humi</name>
    <dbReference type="NCBI Taxonomy" id="449461"/>
    <lineage>
        <taxon>Bacteria</taxon>
        <taxon>Bacillati</taxon>
        <taxon>Actinomycetota</taxon>
        <taxon>Actinomycetes</taxon>
        <taxon>Propionibacteriales</taxon>
        <taxon>Nocardioidaceae</taxon>
        <taxon>Nocardioides</taxon>
    </lineage>
</organism>
<dbReference type="GO" id="GO:0016787">
    <property type="term" value="F:hydrolase activity"/>
    <property type="evidence" value="ECO:0007669"/>
    <property type="project" value="UniProtKB-KW"/>
</dbReference>
<proteinExistence type="predicted"/>
<comment type="caution">
    <text evidence="2">The sequence shown here is derived from an EMBL/GenBank/DDBJ whole genome shotgun (WGS) entry which is preliminary data.</text>
</comment>
<evidence type="ECO:0000313" key="3">
    <source>
        <dbReference type="Proteomes" id="UP001500842"/>
    </source>
</evidence>
<evidence type="ECO:0000259" key="1">
    <source>
        <dbReference type="Pfam" id="PF12146"/>
    </source>
</evidence>